<organism evidence="1 2">
    <name type="scientific">Chaetoceros tenuissimus</name>
    <dbReference type="NCBI Taxonomy" id="426638"/>
    <lineage>
        <taxon>Eukaryota</taxon>
        <taxon>Sar</taxon>
        <taxon>Stramenopiles</taxon>
        <taxon>Ochrophyta</taxon>
        <taxon>Bacillariophyta</taxon>
        <taxon>Coscinodiscophyceae</taxon>
        <taxon>Chaetocerotophycidae</taxon>
        <taxon>Chaetocerotales</taxon>
        <taxon>Chaetocerotaceae</taxon>
        <taxon>Chaetoceros</taxon>
    </lineage>
</organism>
<sequence length="142" mass="16522">MHQDPFKFYVGDYLIPENDASIEEIIEGTTYFRSKIEIRVKAILDHDQEHGLYFLIREYQLGLGLGLEGSVVVKAKSSELFSKVADAYCSRRGYRFVFLWNGAEIDDVRTSIQIFQDVLIQRGENEYAFITAILEEHYVRDE</sequence>
<reference evidence="1 2" key="1">
    <citation type="journal article" date="2021" name="Sci. Rep.">
        <title>The genome of the diatom Chaetoceros tenuissimus carries an ancient integrated fragment of an extant virus.</title>
        <authorList>
            <person name="Hongo Y."/>
            <person name="Kimura K."/>
            <person name="Takaki Y."/>
            <person name="Yoshida Y."/>
            <person name="Baba S."/>
            <person name="Kobayashi G."/>
            <person name="Nagasaki K."/>
            <person name="Hano T."/>
            <person name="Tomaru Y."/>
        </authorList>
    </citation>
    <scope>NUCLEOTIDE SEQUENCE [LARGE SCALE GENOMIC DNA]</scope>
    <source>
        <strain evidence="1 2">NIES-3715</strain>
    </source>
</reference>
<dbReference type="EMBL" id="BLLK01000045">
    <property type="protein sequence ID" value="GFH52664.1"/>
    <property type="molecule type" value="Genomic_DNA"/>
</dbReference>
<accession>A0AAD3CY04</accession>
<gene>
    <name evidence="1" type="ORF">CTEN210_09140</name>
</gene>
<keyword evidence="2" id="KW-1185">Reference proteome</keyword>
<dbReference type="Proteomes" id="UP001054902">
    <property type="component" value="Unassembled WGS sequence"/>
</dbReference>
<name>A0AAD3CY04_9STRA</name>
<proteinExistence type="predicted"/>
<dbReference type="AlphaFoldDB" id="A0AAD3CY04"/>
<evidence type="ECO:0000313" key="2">
    <source>
        <dbReference type="Proteomes" id="UP001054902"/>
    </source>
</evidence>
<evidence type="ECO:0000313" key="1">
    <source>
        <dbReference type="EMBL" id="GFH52664.1"/>
    </source>
</evidence>
<comment type="caution">
    <text evidence="1">The sequence shown here is derived from an EMBL/GenBank/DDBJ whole genome shotgun (WGS) entry which is preliminary data.</text>
</comment>
<protein>
    <submittedName>
        <fullName evidence="1">Uncharacterized protein</fullName>
    </submittedName>
</protein>